<reference evidence="1" key="1">
    <citation type="journal article" date="2017" name="Gigascience">
        <title>The genome draft of coconut (Cocos nucifera).</title>
        <authorList>
            <person name="Xiao Y."/>
            <person name="Xu P."/>
            <person name="Fan H."/>
            <person name="Baudouin L."/>
            <person name="Xia W."/>
            <person name="Bocs S."/>
            <person name="Xu J."/>
            <person name="Li Q."/>
            <person name="Guo A."/>
            <person name="Zhou L."/>
            <person name="Li J."/>
            <person name="Wu Y."/>
            <person name="Ma Z."/>
            <person name="Armero A."/>
            <person name="Issali A.E."/>
            <person name="Liu N."/>
            <person name="Peng M."/>
            <person name="Yang Y."/>
        </authorList>
    </citation>
    <scope>NUCLEOTIDE SEQUENCE</scope>
    <source>
        <tissue evidence="1">Spear leaf of Hainan Tall coconut</tissue>
    </source>
</reference>
<dbReference type="Proteomes" id="UP000797356">
    <property type="component" value="Chromosome 7"/>
</dbReference>
<comment type="caution">
    <text evidence="1">The sequence shown here is derived from an EMBL/GenBank/DDBJ whole genome shotgun (WGS) entry which is preliminary data.</text>
</comment>
<evidence type="ECO:0000313" key="1">
    <source>
        <dbReference type="EMBL" id="KAG1354107.1"/>
    </source>
</evidence>
<organism evidence="1 2">
    <name type="scientific">Cocos nucifera</name>
    <name type="common">Coconut palm</name>
    <dbReference type="NCBI Taxonomy" id="13894"/>
    <lineage>
        <taxon>Eukaryota</taxon>
        <taxon>Viridiplantae</taxon>
        <taxon>Streptophyta</taxon>
        <taxon>Embryophyta</taxon>
        <taxon>Tracheophyta</taxon>
        <taxon>Spermatophyta</taxon>
        <taxon>Magnoliopsida</taxon>
        <taxon>Liliopsida</taxon>
        <taxon>Arecaceae</taxon>
        <taxon>Arecoideae</taxon>
        <taxon>Cocoseae</taxon>
        <taxon>Attaleinae</taxon>
        <taxon>Cocos</taxon>
    </lineage>
</organism>
<reference evidence="1" key="2">
    <citation type="submission" date="2019-07" db="EMBL/GenBank/DDBJ databases">
        <authorList>
            <person name="Yang Y."/>
            <person name="Bocs S."/>
            <person name="Baudouin L."/>
        </authorList>
    </citation>
    <scope>NUCLEOTIDE SEQUENCE</scope>
    <source>
        <tissue evidence="1">Spear leaf of Hainan Tall coconut</tissue>
    </source>
</reference>
<proteinExistence type="predicted"/>
<name>A0A8K0IEP2_COCNU</name>
<protein>
    <submittedName>
        <fullName evidence="1">Uncharacterized protein</fullName>
    </submittedName>
</protein>
<evidence type="ECO:0000313" key="2">
    <source>
        <dbReference type="Proteomes" id="UP000797356"/>
    </source>
</evidence>
<gene>
    <name evidence="1" type="ORF">COCNU_07G002190</name>
</gene>
<accession>A0A8K0IEP2</accession>
<keyword evidence="2" id="KW-1185">Reference proteome</keyword>
<dbReference type="AlphaFoldDB" id="A0A8K0IEP2"/>
<sequence length="110" mass="12661">MEMDTDAVERLALGLYAQKKRKKKAPGSPYQRRWTTYPTLIRVICSWQSGHHILDHLKRANCLEAEGHNPSSPIDADPLPQGVPLKPLIKSLKKKFHHLKKKLKKMEDDL</sequence>
<dbReference type="EMBL" id="CM017878">
    <property type="protein sequence ID" value="KAG1354107.1"/>
    <property type="molecule type" value="Genomic_DNA"/>
</dbReference>